<dbReference type="GeneID" id="37200832"/>
<dbReference type="Proteomes" id="UP000248961">
    <property type="component" value="Unassembled WGS sequence"/>
</dbReference>
<proteinExistence type="predicted"/>
<reference evidence="1 2" key="1">
    <citation type="submission" date="2018-02" db="EMBL/GenBank/DDBJ databases">
        <title>The genomes of Aspergillus section Nigri reveals drivers in fungal speciation.</title>
        <authorList>
            <consortium name="DOE Joint Genome Institute"/>
            <person name="Vesth T.C."/>
            <person name="Nybo J."/>
            <person name="Theobald S."/>
            <person name="Brandl J."/>
            <person name="Frisvad J.C."/>
            <person name="Nielsen K.F."/>
            <person name="Lyhne E.K."/>
            <person name="Kogle M.E."/>
            <person name="Kuo A."/>
            <person name="Riley R."/>
            <person name="Clum A."/>
            <person name="Nolan M."/>
            <person name="Lipzen A."/>
            <person name="Salamov A."/>
            <person name="Henrissat B."/>
            <person name="Wiebenga A."/>
            <person name="De vries R.P."/>
            <person name="Grigoriev I.V."/>
            <person name="Mortensen U.H."/>
            <person name="Andersen M.R."/>
            <person name="Baker S.E."/>
        </authorList>
    </citation>
    <scope>NUCLEOTIDE SEQUENCE [LARGE SCALE GENOMIC DNA]</scope>
    <source>
        <strain evidence="1 2">CBS 101889</strain>
    </source>
</reference>
<organism evidence="1 2">
    <name type="scientific">Aspergillus homomorphus (strain CBS 101889)</name>
    <dbReference type="NCBI Taxonomy" id="1450537"/>
    <lineage>
        <taxon>Eukaryota</taxon>
        <taxon>Fungi</taxon>
        <taxon>Dikarya</taxon>
        <taxon>Ascomycota</taxon>
        <taxon>Pezizomycotina</taxon>
        <taxon>Eurotiomycetes</taxon>
        <taxon>Eurotiomycetidae</taxon>
        <taxon>Eurotiales</taxon>
        <taxon>Aspergillaceae</taxon>
        <taxon>Aspergillus</taxon>
        <taxon>Aspergillus subgen. Circumdati</taxon>
    </lineage>
</organism>
<evidence type="ECO:0000313" key="2">
    <source>
        <dbReference type="Proteomes" id="UP000248961"/>
    </source>
</evidence>
<dbReference type="AlphaFoldDB" id="A0A395HGT8"/>
<keyword evidence="2" id="KW-1185">Reference proteome</keyword>
<evidence type="ECO:0000313" key="1">
    <source>
        <dbReference type="EMBL" id="RAL06970.1"/>
    </source>
</evidence>
<dbReference type="EMBL" id="KZ824344">
    <property type="protein sequence ID" value="RAL06970.1"/>
    <property type="molecule type" value="Genomic_DNA"/>
</dbReference>
<dbReference type="VEuPathDB" id="FungiDB:BO97DRAFT_418993"/>
<accession>A0A395HGT8</accession>
<dbReference type="RefSeq" id="XP_025546124.1">
    <property type="nucleotide sequence ID" value="XM_025696543.1"/>
</dbReference>
<name>A0A395HGT8_ASPHC</name>
<sequence length="157" mass="17610">MVDKILVGPATRVFTVDAEDREGLIALASCFKAWRARFPTCQPIFGLIRCKNGGERIVSEKQPLPEGAGNPSISGDVIMWLWEYKGEKIITPDDQDVPQLDEFIPMNEYDEAQWEWCESHAPQSACELGEFDASLNMESCLLCDSRHEPYNAANQAV</sequence>
<protein>
    <submittedName>
        <fullName evidence="1">Uncharacterized protein</fullName>
    </submittedName>
</protein>
<gene>
    <name evidence="1" type="ORF">BO97DRAFT_418993</name>
</gene>